<evidence type="ECO:0000313" key="11">
    <source>
        <dbReference type="Proteomes" id="UP000266489"/>
    </source>
</evidence>
<dbReference type="InterPro" id="IPR004722">
    <property type="entry name" value="DHOase"/>
</dbReference>
<organism evidence="8 11">
    <name type="scientific">Candidatus Cryosericum odellii</name>
    <dbReference type="NCBI Taxonomy" id="2290917"/>
    <lineage>
        <taxon>Bacteria</taxon>
        <taxon>Pseudomonadati</taxon>
        <taxon>Caldisericota/Cryosericota group</taxon>
        <taxon>Candidatus Cryosericota</taxon>
        <taxon>Candidatus Cryosericia</taxon>
        <taxon>Candidatus Cryosericales</taxon>
        <taxon>Candidatus Cryosericaceae</taxon>
        <taxon>Candidatus Cryosericum</taxon>
    </lineage>
</organism>
<reference evidence="10 11" key="1">
    <citation type="submission" date="2018-09" db="EMBL/GenBank/DDBJ databases">
        <title>Discovery and Ecogenomic Context for Candidatus Cryosericales, a Global Caldiserica Order Active in Thawing Permafrost.</title>
        <authorList>
            <person name="Martinez M.A."/>
            <person name="Woodcroft B.J."/>
            <person name="Ignacio Espinoza J.C."/>
            <person name="Zayed A."/>
            <person name="Singleton C.M."/>
            <person name="Boyd J."/>
            <person name="Li Y.-F."/>
            <person name="Purvine S."/>
            <person name="Maughan H."/>
            <person name="Hodgkins S.B."/>
            <person name="Anderson D."/>
            <person name="Sederholm M."/>
            <person name="Temperton B."/>
            <person name="Saleska S.R."/>
            <person name="Tyson G.W."/>
            <person name="Rich V.I."/>
        </authorList>
    </citation>
    <scope>NUCLEOTIDE SEQUENCE [LARGE SCALE GENOMIC DNA]</scope>
    <source>
        <strain evidence="8 11">SMC5</strain>
        <strain evidence="9 10">SMC6</strain>
    </source>
</reference>
<feature type="domain" description="Amidohydrolase-related" evidence="7">
    <location>
        <begin position="56"/>
        <end position="397"/>
    </location>
</feature>
<dbReference type="OrthoDB" id="9803027at2"/>
<dbReference type="AlphaFoldDB" id="A0A398DDZ3"/>
<dbReference type="GO" id="GO:0004151">
    <property type="term" value="F:dihydroorotase activity"/>
    <property type="evidence" value="ECO:0007669"/>
    <property type="project" value="InterPro"/>
</dbReference>
<dbReference type="InterPro" id="IPR011059">
    <property type="entry name" value="Metal-dep_hydrolase_composite"/>
</dbReference>
<dbReference type="GO" id="GO:0046872">
    <property type="term" value="F:metal ion binding"/>
    <property type="evidence" value="ECO:0007669"/>
    <property type="project" value="UniProtKB-KW"/>
</dbReference>
<dbReference type="PANTHER" id="PTHR43668">
    <property type="entry name" value="ALLANTOINASE"/>
    <property type="match status" value="1"/>
</dbReference>
<dbReference type="RefSeq" id="WP_119119977.1">
    <property type="nucleotide sequence ID" value="NZ_QXIT01000013.1"/>
</dbReference>
<dbReference type="InterPro" id="IPR050138">
    <property type="entry name" value="DHOase/Allantoinase_Hydrolase"/>
</dbReference>
<sequence>MAPDTKSLLIHGAHVVDSAHDEATDILVQSGVITAVGKGLSSDGVAAVEAGGLTCLPAFCDLHAHFRDPGQTQKEDLASGSHAAVRGGYTAANLMANTKPVISTYAQVKDVLTRARDIGLIDVHQCASITKNMDGVTVNHLETLGHSVRIISDDGHDVMDARVMLQAMTAAARLGLTVMCHCEDMNLSGTDYRLAEDLMTHRNIELARAAGCRLHIAHVSTEGSMRAVIAAKERGQAVTCEVTPHHLALTSATNYRVNPPLRTQQDVDFLIHAVEQGWVDAIATDHAPHTADDKAAGAPGMVGLETAFGVCTTTLVRPGHITLARLTELMSTNPARILGLNKGCIAPGYDGDLVLVNLNTPWTVDAAAFASKGHNTPFDGQMLVGRIVMTIKAGKIVYDDTTSNQEARQ</sequence>
<proteinExistence type="inferred from homology"/>
<dbReference type="Pfam" id="PF01979">
    <property type="entry name" value="Amidohydro_1"/>
    <property type="match status" value="1"/>
</dbReference>
<accession>A0A398D717</accession>
<evidence type="ECO:0000256" key="2">
    <source>
        <dbReference type="ARBA" id="ARBA00002368"/>
    </source>
</evidence>
<evidence type="ECO:0000256" key="4">
    <source>
        <dbReference type="ARBA" id="ARBA00022723"/>
    </source>
</evidence>
<protein>
    <submittedName>
        <fullName evidence="8">Dihydroorotase</fullName>
    </submittedName>
</protein>
<keyword evidence="6" id="KW-0665">Pyrimidine biosynthesis</keyword>
<dbReference type="GO" id="GO:0004038">
    <property type="term" value="F:allantoinase activity"/>
    <property type="evidence" value="ECO:0007669"/>
    <property type="project" value="TreeGrafter"/>
</dbReference>
<dbReference type="PROSITE" id="PS00483">
    <property type="entry name" value="DIHYDROOROTASE_2"/>
    <property type="match status" value="1"/>
</dbReference>
<dbReference type="PROSITE" id="PS00482">
    <property type="entry name" value="DIHYDROOROTASE_1"/>
    <property type="match status" value="1"/>
</dbReference>
<dbReference type="EMBL" id="QXIT01000013">
    <property type="protein sequence ID" value="RIE10825.1"/>
    <property type="molecule type" value="Genomic_DNA"/>
</dbReference>
<keyword evidence="5" id="KW-0378">Hydrolase</keyword>
<evidence type="ECO:0000313" key="9">
    <source>
        <dbReference type="EMBL" id="RIE10825.1"/>
    </source>
</evidence>
<dbReference type="CDD" id="cd01317">
    <property type="entry name" value="DHOase_IIa"/>
    <property type="match status" value="1"/>
</dbReference>
<comment type="cofactor">
    <cofactor evidence="1">
        <name>Zn(2+)</name>
        <dbReference type="ChEBI" id="CHEBI:29105"/>
    </cofactor>
</comment>
<dbReference type="GO" id="GO:0005737">
    <property type="term" value="C:cytoplasm"/>
    <property type="evidence" value="ECO:0007669"/>
    <property type="project" value="TreeGrafter"/>
</dbReference>
<comment type="caution">
    <text evidence="8">The sequence shown here is derived from an EMBL/GenBank/DDBJ whole genome shotgun (WGS) entry which is preliminary data.</text>
</comment>
<accession>A0A398DDZ3</accession>
<evidence type="ECO:0000259" key="7">
    <source>
        <dbReference type="Pfam" id="PF01979"/>
    </source>
</evidence>
<dbReference type="PANTHER" id="PTHR43668:SF2">
    <property type="entry name" value="ALLANTOINASE"/>
    <property type="match status" value="1"/>
</dbReference>
<evidence type="ECO:0000313" key="8">
    <source>
        <dbReference type="EMBL" id="RIE10467.1"/>
    </source>
</evidence>
<dbReference type="Gene3D" id="3.20.20.140">
    <property type="entry name" value="Metal-dependent hydrolases"/>
    <property type="match status" value="1"/>
</dbReference>
<dbReference type="Proteomes" id="UP000266489">
    <property type="component" value="Unassembled WGS sequence"/>
</dbReference>
<evidence type="ECO:0000313" key="10">
    <source>
        <dbReference type="Proteomes" id="UP000266260"/>
    </source>
</evidence>
<dbReference type="SUPFAM" id="SSF51338">
    <property type="entry name" value="Composite domain of metallo-dependent hydrolases"/>
    <property type="match status" value="1"/>
</dbReference>
<name>A0A398DDZ3_9BACT</name>
<comment type="similarity">
    <text evidence="3">Belongs to the metallo-dependent hydrolases superfamily. DHOase family. Class I DHOase subfamily.</text>
</comment>
<dbReference type="InterPro" id="IPR006680">
    <property type="entry name" value="Amidohydro-rel"/>
</dbReference>
<evidence type="ECO:0000256" key="5">
    <source>
        <dbReference type="ARBA" id="ARBA00022801"/>
    </source>
</evidence>
<dbReference type="NCBIfam" id="TIGR00857">
    <property type="entry name" value="pyrC_multi"/>
    <property type="match status" value="1"/>
</dbReference>
<evidence type="ECO:0000256" key="6">
    <source>
        <dbReference type="ARBA" id="ARBA00022975"/>
    </source>
</evidence>
<dbReference type="GO" id="GO:0006221">
    <property type="term" value="P:pyrimidine nucleotide biosynthetic process"/>
    <property type="evidence" value="ECO:0007669"/>
    <property type="project" value="UniProtKB-KW"/>
</dbReference>
<comment type="function">
    <text evidence="2">Catalyzes the reversible cyclization of carbamoyl aspartate to dihydroorotate.</text>
</comment>
<dbReference type="InterPro" id="IPR002195">
    <property type="entry name" value="Dihydroorotase_CS"/>
</dbReference>
<keyword evidence="10" id="KW-1185">Reference proteome</keyword>
<dbReference type="InterPro" id="IPR032466">
    <property type="entry name" value="Metal_Hydrolase"/>
</dbReference>
<gene>
    <name evidence="8" type="ORF">SMC5_05905</name>
    <name evidence="9" type="ORF">SMC6_00625</name>
</gene>
<dbReference type="Proteomes" id="UP000266260">
    <property type="component" value="Unassembled WGS sequence"/>
</dbReference>
<dbReference type="SUPFAM" id="SSF51556">
    <property type="entry name" value="Metallo-dependent hydrolases"/>
    <property type="match status" value="1"/>
</dbReference>
<evidence type="ECO:0000256" key="3">
    <source>
        <dbReference type="ARBA" id="ARBA00010286"/>
    </source>
</evidence>
<evidence type="ECO:0000256" key="1">
    <source>
        <dbReference type="ARBA" id="ARBA00001947"/>
    </source>
</evidence>
<dbReference type="GO" id="GO:0006145">
    <property type="term" value="P:purine nucleobase catabolic process"/>
    <property type="evidence" value="ECO:0007669"/>
    <property type="project" value="TreeGrafter"/>
</dbReference>
<dbReference type="EMBL" id="QXIU01000142">
    <property type="protein sequence ID" value="RIE10467.1"/>
    <property type="molecule type" value="Genomic_DNA"/>
</dbReference>
<keyword evidence="4" id="KW-0479">Metal-binding</keyword>